<gene>
    <name evidence="4" type="primary">rbgA</name>
    <name evidence="4" type="ordered locus">MHLP_01920</name>
</gene>
<protein>
    <submittedName>
        <fullName evidence="4">GTPase YlqF</fullName>
    </submittedName>
</protein>
<dbReference type="GO" id="GO:0005525">
    <property type="term" value="F:GTP binding"/>
    <property type="evidence" value="ECO:0007669"/>
    <property type="project" value="UniProtKB-KW"/>
</dbReference>
<dbReference type="KEGG" id="mhl:MHLP_01920"/>
<dbReference type="GO" id="GO:0003924">
    <property type="term" value="F:GTPase activity"/>
    <property type="evidence" value="ECO:0007669"/>
    <property type="project" value="TreeGrafter"/>
</dbReference>
<sequence length="251" mass="28632">MPSLSLIVLLVDSRAPFLREIYIKEIRKRWSHKNILTIYTKEDLTDSKSLENCFNLFKPSSRHRIIKLLNQTISSLKLTPKESTNAVIVMGATNSGKSSFINLLVGSKKTKRSPEPGTTRGISRHKIPSTSLIIYDSPGLFPSQVNKSVRSLLQLLNFLPSTPDCREEFSEWGYNYLVRNYPKRLRQFLPEDIEELPIYPSFLELLATKYKLLEKKGELSIEKAEAKFIHIVRSGLLGKILWGCPPANLQT</sequence>
<keyword evidence="2" id="KW-0342">GTP-binding</keyword>
<evidence type="ECO:0000313" key="4">
    <source>
        <dbReference type="EMBL" id="AFO51964.1"/>
    </source>
</evidence>
<dbReference type="InterPro" id="IPR027417">
    <property type="entry name" value="P-loop_NTPase"/>
</dbReference>
<keyword evidence="1" id="KW-0547">Nucleotide-binding</keyword>
<evidence type="ECO:0000313" key="5">
    <source>
        <dbReference type="Proteomes" id="UP000006502"/>
    </source>
</evidence>
<dbReference type="PANTHER" id="PTHR45782:SF4">
    <property type="entry name" value="MITOCHONDRIAL RIBOSOME-ASSOCIATED GTPASE 1"/>
    <property type="match status" value="1"/>
</dbReference>
<dbReference type="Pfam" id="PF01926">
    <property type="entry name" value="MMR_HSR1"/>
    <property type="match status" value="1"/>
</dbReference>
<dbReference type="InterPro" id="IPR006073">
    <property type="entry name" value="GTP-bd"/>
</dbReference>
<dbReference type="PANTHER" id="PTHR45782">
    <property type="entry name" value="MITOCHONDRIAL RIBOSOME-ASSOCIATED GTPASE 1"/>
    <property type="match status" value="1"/>
</dbReference>
<dbReference type="AlphaFoldDB" id="I7CJE8"/>
<dbReference type="PATRIC" id="fig|1212765.3.peg.432"/>
<accession>I7CJE8</accession>
<organism evidence="4 5">
    <name type="scientific">Mycoplasma haematolamae (strain Purdue)</name>
    <dbReference type="NCBI Taxonomy" id="1212765"/>
    <lineage>
        <taxon>Bacteria</taxon>
        <taxon>Bacillati</taxon>
        <taxon>Mycoplasmatota</taxon>
        <taxon>Mollicutes</taxon>
        <taxon>Mycoplasmataceae</taxon>
        <taxon>Mycoplasma</taxon>
    </lineage>
</organism>
<evidence type="ECO:0000259" key="3">
    <source>
        <dbReference type="Pfam" id="PF01926"/>
    </source>
</evidence>
<dbReference type="EMBL" id="CP003731">
    <property type="protein sequence ID" value="AFO51964.1"/>
    <property type="molecule type" value="Genomic_DNA"/>
</dbReference>
<proteinExistence type="predicted"/>
<dbReference type="SUPFAM" id="SSF52540">
    <property type="entry name" value="P-loop containing nucleoside triphosphate hydrolases"/>
    <property type="match status" value="1"/>
</dbReference>
<dbReference type="HOGENOM" id="CLU_1119221_0_0_14"/>
<dbReference type="Gene3D" id="1.10.1580.10">
    <property type="match status" value="1"/>
</dbReference>
<dbReference type="Gene3D" id="3.40.50.300">
    <property type="entry name" value="P-loop containing nucleotide triphosphate hydrolases"/>
    <property type="match status" value="1"/>
</dbReference>
<name>I7CJE8_MYCHA</name>
<reference evidence="4 5" key="1">
    <citation type="journal article" date="2012" name="J. Bacteriol.">
        <title>Genome Sequence of "Candidatus Mycoplasma haemolamae" Strain Purdue, a Red Blood Cell Pathogen of Alpacas (Vicugna pacos) and Llamas (Lama glama).</title>
        <authorList>
            <person name="Guimaraes A.M."/>
            <person name="Toth B."/>
            <person name="Santos A.P."/>
            <person name="do Nascimento N.C."/>
            <person name="Kritchevsky J.E."/>
            <person name="Messick J.B."/>
        </authorList>
    </citation>
    <scope>NUCLEOTIDE SEQUENCE [LARGE SCALE GENOMIC DNA]</scope>
    <source>
        <strain evidence="4 5">Purdue</strain>
    </source>
</reference>
<feature type="domain" description="G" evidence="3">
    <location>
        <begin position="87"/>
        <end position="145"/>
    </location>
</feature>
<dbReference type="STRING" id="1212765.MHLP_01920"/>
<evidence type="ECO:0000256" key="1">
    <source>
        <dbReference type="ARBA" id="ARBA00022741"/>
    </source>
</evidence>
<dbReference type="InterPro" id="IPR023179">
    <property type="entry name" value="GTP-bd_ortho_bundle_sf"/>
</dbReference>
<dbReference type="OrthoDB" id="396471at2"/>
<dbReference type="Proteomes" id="UP000006502">
    <property type="component" value="Chromosome"/>
</dbReference>
<reference evidence="5" key="2">
    <citation type="submission" date="2012-07" db="EMBL/GenBank/DDBJ databases">
        <title>Complete genome sequence of 'Candidatus Mycoplasma haemolamae'.</title>
        <authorList>
            <person name="Guimaraes A.M.S."/>
            <person name="Toth B."/>
            <person name="Santos A.P."/>
            <person name="Nascimento N.C."/>
            <person name="Sojka J.E."/>
            <person name="Messick J.B."/>
        </authorList>
    </citation>
    <scope>NUCLEOTIDE SEQUENCE [LARGE SCALE GENOMIC DNA]</scope>
    <source>
        <strain evidence="5">Purdue</strain>
    </source>
</reference>
<keyword evidence="5" id="KW-1185">Reference proteome</keyword>
<evidence type="ECO:0000256" key="2">
    <source>
        <dbReference type="ARBA" id="ARBA00023134"/>
    </source>
</evidence>
<dbReference type="GO" id="GO:0006412">
    <property type="term" value="P:translation"/>
    <property type="evidence" value="ECO:0007669"/>
    <property type="project" value="TreeGrafter"/>
</dbReference>